<keyword evidence="3" id="KW-0813">Transport</keyword>
<evidence type="ECO:0000256" key="6">
    <source>
        <dbReference type="ARBA" id="ARBA00023136"/>
    </source>
</evidence>
<evidence type="ECO:0000313" key="9">
    <source>
        <dbReference type="Proteomes" id="UP000297429"/>
    </source>
</evidence>
<comment type="similarity">
    <text evidence="2">Belongs to the outer membrane factor (OMF) (TC 1.B.17) family.</text>
</comment>
<keyword evidence="9" id="KW-1185">Reference proteome</keyword>
<keyword evidence="7" id="KW-0998">Cell outer membrane</keyword>
<name>A0ABY2HJ28_9SPHI</name>
<protein>
    <submittedName>
        <fullName evidence="8">TolC family protein</fullName>
    </submittedName>
</protein>
<sequence length="453" mass="50674">MDNLMQMNTYSINRHIIKNNKMKFKIKKILAYMPLLFIGFVLPQITRAQQVLTLERCRQMALERNNNIKAAMEDINAARAQKAQQDVGGRPSVDGSITGFYFGKPLNTIIPEYGLSSGLGITQPIYTGGKVRLGKEIAANGVEIQQEQKVLVTTEVLFTTERAYWLVVSAMERIKLALQTKKQLAALYTDLNNHFTAGTTYKNDVLQAQVQQNANELDISRAEDNLTMAKLYLAQVTGLTDSTGFTVADFLDAPINTVIDNSPMQKAPTNRSEIKILQTSVSTEELQQKMLAADLRPGVSLALNGITAFGKSGINPTNKDNFMASYYSMLNINIPVFDWGRKRKKIQEQQFKVSSQRYQLKEREEQVTLEVQQAFLQLGQSVKRIGLSDLSLSQAEENLKLSNDRFKAGTIVGKDVLEALTIWQQAKSNLLEAKVQYKIDAAAYQKATGSIER</sequence>
<dbReference type="InterPro" id="IPR051906">
    <property type="entry name" value="TolC-like"/>
</dbReference>
<evidence type="ECO:0000256" key="2">
    <source>
        <dbReference type="ARBA" id="ARBA00007613"/>
    </source>
</evidence>
<organism evidence="8 9">
    <name type="scientific">Pedobacter alluvionis</name>
    <dbReference type="NCBI Taxonomy" id="475253"/>
    <lineage>
        <taxon>Bacteria</taxon>
        <taxon>Pseudomonadati</taxon>
        <taxon>Bacteroidota</taxon>
        <taxon>Sphingobacteriia</taxon>
        <taxon>Sphingobacteriales</taxon>
        <taxon>Sphingobacteriaceae</taxon>
        <taxon>Pedobacter</taxon>
    </lineage>
</organism>
<accession>A0ABY2HJ28</accession>
<comment type="caution">
    <text evidence="8">The sequence shown here is derived from an EMBL/GenBank/DDBJ whole genome shotgun (WGS) entry which is preliminary data.</text>
</comment>
<evidence type="ECO:0000256" key="5">
    <source>
        <dbReference type="ARBA" id="ARBA00022692"/>
    </source>
</evidence>
<evidence type="ECO:0000256" key="3">
    <source>
        <dbReference type="ARBA" id="ARBA00022448"/>
    </source>
</evidence>
<evidence type="ECO:0000256" key="1">
    <source>
        <dbReference type="ARBA" id="ARBA00004442"/>
    </source>
</evidence>
<dbReference type="Proteomes" id="UP000297429">
    <property type="component" value="Unassembled WGS sequence"/>
</dbReference>
<dbReference type="EMBL" id="SOPX01000005">
    <property type="protein sequence ID" value="TFB28763.1"/>
    <property type="molecule type" value="Genomic_DNA"/>
</dbReference>
<proteinExistence type="inferred from homology"/>
<gene>
    <name evidence="8" type="ORF">E3V97_21825</name>
</gene>
<keyword evidence="5" id="KW-0812">Transmembrane</keyword>
<keyword evidence="6" id="KW-0472">Membrane</keyword>
<evidence type="ECO:0000256" key="4">
    <source>
        <dbReference type="ARBA" id="ARBA00022452"/>
    </source>
</evidence>
<reference evidence="8 9" key="1">
    <citation type="submission" date="2019-03" db="EMBL/GenBank/DDBJ databases">
        <authorList>
            <person name="He R.-H."/>
        </authorList>
    </citation>
    <scope>NUCLEOTIDE SEQUENCE [LARGE SCALE GENOMIC DNA]</scope>
    <source>
        <strain evidence="8 9">DSM 19624</strain>
    </source>
</reference>
<dbReference type="SUPFAM" id="SSF56954">
    <property type="entry name" value="Outer membrane efflux proteins (OEP)"/>
    <property type="match status" value="1"/>
</dbReference>
<comment type="subcellular location">
    <subcellularLocation>
        <location evidence="1">Cell outer membrane</location>
    </subcellularLocation>
</comment>
<dbReference type="Pfam" id="PF02321">
    <property type="entry name" value="OEP"/>
    <property type="match status" value="2"/>
</dbReference>
<dbReference type="PANTHER" id="PTHR30026">
    <property type="entry name" value="OUTER MEMBRANE PROTEIN TOLC"/>
    <property type="match status" value="1"/>
</dbReference>
<keyword evidence="4" id="KW-1134">Transmembrane beta strand</keyword>
<dbReference type="PANTHER" id="PTHR30026:SF20">
    <property type="entry name" value="OUTER MEMBRANE PROTEIN TOLC"/>
    <property type="match status" value="1"/>
</dbReference>
<evidence type="ECO:0000256" key="7">
    <source>
        <dbReference type="ARBA" id="ARBA00023237"/>
    </source>
</evidence>
<evidence type="ECO:0000313" key="8">
    <source>
        <dbReference type="EMBL" id="TFB28763.1"/>
    </source>
</evidence>
<dbReference type="InterPro" id="IPR003423">
    <property type="entry name" value="OMP_efflux"/>
</dbReference>
<dbReference type="Gene3D" id="1.20.1600.10">
    <property type="entry name" value="Outer membrane efflux proteins (OEP)"/>
    <property type="match status" value="1"/>
</dbReference>